<keyword evidence="1" id="KW-1133">Transmembrane helix</keyword>
<feature type="transmembrane region" description="Helical" evidence="1">
    <location>
        <begin position="12"/>
        <end position="31"/>
    </location>
</feature>
<keyword evidence="1" id="KW-0812">Transmembrane</keyword>
<keyword evidence="1" id="KW-0472">Membrane</keyword>
<reference evidence="2" key="1">
    <citation type="submission" date="2019-08" db="EMBL/GenBank/DDBJ databases">
        <authorList>
            <person name="Kucharzyk K."/>
            <person name="Murdoch R.W."/>
            <person name="Higgins S."/>
            <person name="Loffler F."/>
        </authorList>
    </citation>
    <scope>NUCLEOTIDE SEQUENCE</scope>
</reference>
<organism evidence="2">
    <name type="scientific">bioreactor metagenome</name>
    <dbReference type="NCBI Taxonomy" id="1076179"/>
    <lineage>
        <taxon>unclassified sequences</taxon>
        <taxon>metagenomes</taxon>
        <taxon>ecological metagenomes</taxon>
    </lineage>
</organism>
<proteinExistence type="predicted"/>
<accession>A0A644ZZ31</accession>
<protein>
    <submittedName>
        <fullName evidence="2">Uncharacterized protein</fullName>
    </submittedName>
</protein>
<name>A0A644ZZ31_9ZZZZ</name>
<evidence type="ECO:0000313" key="2">
    <source>
        <dbReference type="EMBL" id="MPM46017.1"/>
    </source>
</evidence>
<dbReference type="AlphaFoldDB" id="A0A644ZZ31"/>
<evidence type="ECO:0000256" key="1">
    <source>
        <dbReference type="SAM" id="Phobius"/>
    </source>
</evidence>
<dbReference type="EMBL" id="VSSQ01011107">
    <property type="protein sequence ID" value="MPM46017.1"/>
    <property type="molecule type" value="Genomic_DNA"/>
</dbReference>
<comment type="caution">
    <text evidence="2">The sequence shown here is derived from an EMBL/GenBank/DDBJ whole genome shotgun (WGS) entry which is preliminary data.</text>
</comment>
<gene>
    <name evidence="2" type="ORF">SDC9_92711</name>
</gene>
<sequence>MKAVESCLVGHLVYIDGSHVLSLVIVMRFLMSDQAISQGLRRPPAPRNP</sequence>